<feature type="transmembrane region" description="Helical" evidence="5">
    <location>
        <begin position="114"/>
        <end position="136"/>
    </location>
</feature>
<evidence type="ECO:0000313" key="6">
    <source>
        <dbReference type="EMBL" id="QGM94677.1"/>
    </source>
</evidence>
<dbReference type="PANTHER" id="PTHR10361">
    <property type="entry name" value="SODIUM-BILE ACID COTRANSPORTER"/>
    <property type="match status" value="1"/>
</dbReference>
<dbReference type="Pfam" id="PF01758">
    <property type="entry name" value="SBF"/>
    <property type="match status" value="1"/>
</dbReference>
<evidence type="ECO:0000256" key="4">
    <source>
        <dbReference type="ARBA" id="ARBA00023136"/>
    </source>
</evidence>
<reference evidence="6 7" key="2">
    <citation type="journal article" date="2021" name="AMB Express">
        <title>Isolation and characterisation of Methylocystis spp. for poly-3-hydroxybutyrate production using waste methane feedstocks.</title>
        <authorList>
            <person name="Rumah B.L."/>
            <person name="Stead C.E."/>
            <person name="Claxton Stevens B.H."/>
            <person name="Minton N.P."/>
            <person name="Grosse-Honebrink A."/>
            <person name="Zhang Y."/>
        </authorList>
    </citation>
    <scope>NUCLEOTIDE SEQUENCE [LARGE SCALE GENOMIC DNA]</scope>
    <source>
        <strain evidence="6 7">BRCS1</strain>
    </source>
</reference>
<evidence type="ECO:0000313" key="7">
    <source>
        <dbReference type="Proteomes" id="UP000424673"/>
    </source>
</evidence>
<dbReference type="InterPro" id="IPR004710">
    <property type="entry name" value="Bilac:Na_transpt"/>
</dbReference>
<gene>
    <name evidence="6" type="ORF">F7D13_11955</name>
</gene>
<feature type="transmembrane region" description="Helical" evidence="5">
    <location>
        <begin position="52"/>
        <end position="78"/>
    </location>
</feature>
<evidence type="ECO:0000256" key="3">
    <source>
        <dbReference type="ARBA" id="ARBA00022989"/>
    </source>
</evidence>
<evidence type="ECO:0000256" key="5">
    <source>
        <dbReference type="SAM" id="Phobius"/>
    </source>
</evidence>
<protein>
    <submittedName>
        <fullName evidence="6">Na+-dependent transporter</fullName>
    </submittedName>
</protein>
<dbReference type="PANTHER" id="PTHR10361:SF28">
    <property type="entry name" value="P3 PROTEIN-RELATED"/>
    <property type="match status" value="1"/>
</dbReference>
<sequence>MKIRSVELAPLDLFAVKLHVSPPTIMLALLLFNAGLSARTADIKNLLGRPTLLASGLAANILVPLAFIAAISGTLLLWHNPQEVQQILVGLALIASMPIAGASTAWSQNANGNLALSLSLVLLTTLLSPILTPLVLHGVGYVTIGDYSEDLHELAAGGAFAFLGAWVILPTVSGLAVNRFVGQAGVGTASPYLKIANMIVLALLNYSNAALSLPNVVAHPDLDFLAAILAIVGGLCLVMFAAGYGLARALDATRADTASMMFGLGMNNNGTALVLASTALAEHPQVMLPVILYNLVQHFAASLVDRAASRSS</sequence>
<organism evidence="6 7">
    <name type="scientific">Methylocystis rosea</name>
    <dbReference type="NCBI Taxonomy" id="173366"/>
    <lineage>
        <taxon>Bacteria</taxon>
        <taxon>Pseudomonadati</taxon>
        <taxon>Pseudomonadota</taxon>
        <taxon>Alphaproteobacteria</taxon>
        <taxon>Hyphomicrobiales</taxon>
        <taxon>Methylocystaceae</taxon>
        <taxon>Methylocystis</taxon>
    </lineage>
</organism>
<keyword evidence="7" id="KW-1185">Reference proteome</keyword>
<comment type="subcellular location">
    <subcellularLocation>
        <location evidence="1">Membrane</location>
        <topology evidence="1">Multi-pass membrane protein</topology>
    </subcellularLocation>
</comment>
<feature type="transmembrane region" description="Helical" evidence="5">
    <location>
        <begin position="20"/>
        <end position="40"/>
    </location>
</feature>
<dbReference type="InterPro" id="IPR038770">
    <property type="entry name" value="Na+/solute_symporter_sf"/>
</dbReference>
<evidence type="ECO:0000256" key="2">
    <source>
        <dbReference type="ARBA" id="ARBA00022692"/>
    </source>
</evidence>
<dbReference type="RefSeq" id="WP_154452839.1">
    <property type="nucleotide sequence ID" value="NZ_CP044328.1"/>
</dbReference>
<feature type="transmembrane region" description="Helical" evidence="5">
    <location>
        <begin position="84"/>
        <end position="102"/>
    </location>
</feature>
<dbReference type="InterPro" id="IPR002657">
    <property type="entry name" value="BilAc:Na_symport/Acr3"/>
</dbReference>
<dbReference type="Proteomes" id="UP000424673">
    <property type="component" value="Chromosome"/>
</dbReference>
<feature type="transmembrane region" description="Helical" evidence="5">
    <location>
        <begin position="184"/>
        <end position="204"/>
    </location>
</feature>
<proteinExistence type="predicted"/>
<keyword evidence="2 5" id="KW-0812">Transmembrane</keyword>
<feature type="transmembrane region" description="Helical" evidence="5">
    <location>
        <begin position="224"/>
        <end position="247"/>
    </location>
</feature>
<dbReference type="Gene3D" id="1.20.1530.20">
    <property type="match status" value="1"/>
</dbReference>
<name>A0ABX6EIU1_9HYPH</name>
<accession>A0ABX6EIU1</accession>
<reference evidence="7" key="1">
    <citation type="submission" date="2019-09" db="EMBL/GenBank/DDBJ databases">
        <title>Isolation and complete genome sequencing of Methylocystis species.</title>
        <authorList>
            <person name="Rumah B.L."/>
            <person name="Stead C.E."/>
            <person name="Stevens B.C."/>
            <person name="Minton N.P."/>
            <person name="Grosse-Honebrink A."/>
            <person name="Zhang Y."/>
        </authorList>
    </citation>
    <scope>NUCLEOTIDE SEQUENCE [LARGE SCALE GENOMIC DNA]</scope>
    <source>
        <strain evidence="7">BRCS1</strain>
    </source>
</reference>
<evidence type="ECO:0000256" key="1">
    <source>
        <dbReference type="ARBA" id="ARBA00004141"/>
    </source>
</evidence>
<feature type="transmembrane region" description="Helical" evidence="5">
    <location>
        <begin position="156"/>
        <end position="177"/>
    </location>
</feature>
<keyword evidence="4 5" id="KW-0472">Membrane</keyword>
<keyword evidence="3 5" id="KW-1133">Transmembrane helix</keyword>
<dbReference type="EMBL" id="CP044328">
    <property type="protein sequence ID" value="QGM94677.1"/>
    <property type="molecule type" value="Genomic_DNA"/>
</dbReference>